<dbReference type="InterPro" id="IPR013221">
    <property type="entry name" value="Mur_ligase_cen"/>
</dbReference>
<feature type="domain" description="Mur ligase central" evidence="3">
    <location>
        <begin position="113"/>
        <end position="296"/>
    </location>
</feature>
<evidence type="ECO:0000256" key="1">
    <source>
        <dbReference type="SAM" id="MobiDB-lite"/>
    </source>
</evidence>
<dbReference type="Pfam" id="PF01225">
    <property type="entry name" value="Mur_ligase"/>
    <property type="match status" value="1"/>
</dbReference>
<dbReference type="STRING" id="1798515.A3B35_03365"/>
<dbReference type="SUPFAM" id="SSF53623">
    <property type="entry name" value="MurD-like peptide ligases, catalytic domain"/>
    <property type="match status" value="1"/>
</dbReference>
<dbReference type="GO" id="GO:0016881">
    <property type="term" value="F:acid-amino acid ligase activity"/>
    <property type="evidence" value="ECO:0007669"/>
    <property type="project" value="InterPro"/>
</dbReference>
<evidence type="ECO:0000259" key="2">
    <source>
        <dbReference type="Pfam" id="PF01225"/>
    </source>
</evidence>
<gene>
    <name evidence="4" type="ORF">A3B35_03365</name>
</gene>
<dbReference type="Gene3D" id="3.40.1190.10">
    <property type="entry name" value="Mur-like, catalytic domain"/>
    <property type="match status" value="1"/>
</dbReference>
<dbReference type="Gene3D" id="3.40.50.720">
    <property type="entry name" value="NAD(P)-binding Rossmann-like Domain"/>
    <property type="match status" value="1"/>
</dbReference>
<evidence type="ECO:0000313" key="4">
    <source>
        <dbReference type="EMBL" id="OGG77814.1"/>
    </source>
</evidence>
<dbReference type="PANTHER" id="PTHR43445:SF5">
    <property type="entry name" value="UDP-N-ACETYLMURAMATE--L-ALANYL-GAMMA-D-GLUTAMYL-MESO-2,6-DIAMINOHEPTANDIOATE LIGASE"/>
    <property type="match status" value="1"/>
</dbReference>
<dbReference type="SUPFAM" id="SSF53244">
    <property type="entry name" value="MurD-like peptide ligases, peptide-binding domain"/>
    <property type="match status" value="1"/>
</dbReference>
<evidence type="ECO:0000259" key="3">
    <source>
        <dbReference type="Pfam" id="PF08245"/>
    </source>
</evidence>
<feature type="compositionally biased region" description="Polar residues" evidence="1">
    <location>
        <begin position="405"/>
        <end position="415"/>
    </location>
</feature>
<dbReference type="Pfam" id="PF08245">
    <property type="entry name" value="Mur_ligase_M"/>
    <property type="match status" value="1"/>
</dbReference>
<dbReference type="Gene3D" id="3.90.190.20">
    <property type="entry name" value="Mur ligase, C-terminal domain"/>
    <property type="match status" value="1"/>
</dbReference>
<dbReference type="PANTHER" id="PTHR43445">
    <property type="entry name" value="UDP-N-ACETYLMURAMATE--L-ALANINE LIGASE-RELATED"/>
    <property type="match status" value="1"/>
</dbReference>
<comment type="caution">
    <text evidence="4">The sequence shown here is derived from an EMBL/GenBank/DDBJ whole genome shotgun (WGS) entry which is preliminary data.</text>
</comment>
<dbReference type="SUPFAM" id="SSF51984">
    <property type="entry name" value="MurCD N-terminal domain"/>
    <property type="match status" value="1"/>
</dbReference>
<dbReference type="InterPro" id="IPR036615">
    <property type="entry name" value="Mur_ligase_C_dom_sf"/>
</dbReference>
<evidence type="ECO:0000313" key="5">
    <source>
        <dbReference type="Proteomes" id="UP000177215"/>
    </source>
</evidence>
<dbReference type="InterPro" id="IPR000713">
    <property type="entry name" value="Mur_ligase_N"/>
</dbReference>
<organism evidence="4 5">
    <name type="scientific">Candidatus Kaiserbacteria bacterium RIFCSPLOWO2_01_FULL_54_24</name>
    <dbReference type="NCBI Taxonomy" id="1798515"/>
    <lineage>
        <taxon>Bacteria</taxon>
        <taxon>Candidatus Kaiseribacteriota</taxon>
    </lineage>
</organism>
<dbReference type="Proteomes" id="UP000177215">
    <property type="component" value="Unassembled WGS sequence"/>
</dbReference>
<feature type="region of interest" description="Disordered" evidence="1">
    <location>
        <begin position="401"/>
        <end position="421"/>
    </location>
</feature>
<accession>A0A1F6EW36</accession>
<dbReference type="AlphaFoldDB" id="A0A1F6EW36"/>
<sequence>MQEKKAHFIGIAGMGMSAAAILLKEQGWQVSGSDADAYPPATNQLERHGIPYKTSYDPGNIPKDADIIVIGKNAKLTQENNAEVRAAYESGIRIASFPELLSEIVKERETIVVAGSYGKSTTSSLIAWCLSRSGVDAGWFVGAAPIGMEPANLGTHPIFVLEGDEYPTSHDDLRPKFAHYNAHDCVITAVTHDHVNIYKTQREFSEPFRALAAGLPDSGTLLLCADEPNAASLGKETRARVTLYGMTSSSEWYANNISRGDVVKFDLMRGAEKIARLSTSIFGDHNIQNIVGASAMLLEKELVTPEQLASAIKDFKGLARRLEQKTKSSSLPAFEGFGSSREKLRSAINALKGRYPDKRLVVIFEPHTFSWRNKKMLHWFDDAFDGAGLVILYKPVEQGADTHEQSSQTEMTEQLSRAGVSVRPATNVEEAMSMCKKEIHESDVVLLSSSGPMDGLIEQIPKWLDNTFA</sequence>
<reference evidence="4 5" key="1">
    <citation type="journal article" date="2016" name="Nat. Commun.">
        <title>Thousands of microbial genomes shed light on interconnected biogeochemical processes in an aquifer system.</title>
        <authorList>
            <person name="Anantharaman K."/>
            <person name="Brown C.T."/>
            <person name="Hug L.A."/>
            <person name="Sharon I."/>
            <person name="Castelle C.J."/>
            <person name="Probst A.J."/>
            <person name="Thomas B.C."/>
            <person name="Singh A."/>
            <person name="Wilkins M.J."/>
            <person name="Karaoz U."/>
            <person name="Brodie E.L."/>
            <person name="Williams K.H."/>
            <person name="Hubbard S.S."/>
            <person name="Banfield J.F."/>
        </authorList>
    </citation>
    <scope>NUCLEOTIDE SEQUENCE [LARGE SCALE GENOMIC DNA]</scope>
</reference>
<evidence type="ECO:0008006" key="6">
    <source>
        <dbReference type="Google" id="ProtNLM"/>
    </source>
</evidence>
<dbReference type="InterPro" id="IPR036565">
    <property type="entry name" value="Mur-like_cat_sf"/>
</dbReference>
<protein>
    <recommendedName>
        <fullName evidence="6">UDP-N-acetylmuramate:L-alanyl-gamma-D-glutamyl-meso-diaminopimelate ligase</fullName>
    </recommendedName>
</protein>
<dbReference type="InterPro" id="IPR050061">
    <property type="entry name" value="MurCDEF_pg_biosynth"/>
</dbReference>
<dbReference type="GO" id="GO:0005524">
    <property type="term" value="F:ATP binding"/>
    <property type="evidence" value="ECO:0007669"/>
    <property type="project" value="InterPro"/>
</dbReference>
<proteinExistence type="predicted"/>
<name>A0A1F6EW36_9BACT</name>
<feature type="domain" description="Mur ligase N-terminal catalytic" evidence="2">
    <location>
        <begin position="6"/>
        <end position="107"/>
    </location>
</feature>
<dbReference type="EMBL" id="MFMC01000005">
    <property type="protein sequence ID" value="OGG77814.1"/>
    <property type="molecule type" value="Genomic_DNA"/>
</dbReference>